<keyword evidence="3" id="KW-0904">Protein phosphatase</keyword>
<gene>
    <name evidence="7" type="ORF">SAMN05421743_10761</name>
</gene>
<dbReference type="PRINTS" id="PR00719">
    <property type="entry name" value="LMWPTPASE"/>
</dbReference>
<dbReference type="CDD" id="cd16344">
    <property type="entry name" value="LMWPAP"/>
    <property type="match status" value="1"/>
</dbReference>
<comment type="similarity">
    <text evidence="1">Belongs to the low molecular weight phosphotyrosine protein phosphatase family.</text>
</comment>
<accession>A0A1H4DAP7</accession>
<feature type="active site" description="Nucleophile" evidence="4">
    <location>
        <position position="7"/>
    </location>
</feature>
<dbReference type="EMBL" id="FNQR01000007">
    <property type="protein sequence ID" value="SEA69873.1"/>
    <property type="molecule type" value="Genomic_DNA"/>
</dbReference>
<evidence type="ECO:0000313" key="8">
    <source>
        <dbReference type="Proteomes" id="UP000198584"/>
    </source>
</evidence>
<dbReference type="InterPro" id="IPR036196">
    <property type="entry name" value="Ptyr_pPase_sf"/>
</dbReference>
<dbReference type="Pfam" id="PF01451">
    <property type="entry name" value="LMWPc"/>
    <property type="match status" value="1"/>
</dbReference>
<dbReference type="InterPro" id="IPR050438">
    <property type="entry name" value="LMW_PTPase"/>
</dbReference>
<evidence type="ECO:0000256" key="5">
    <source>
        <dbReference type="SAM" id="Coils"/>
    </source>
</evidence>
<name>A0A1H4DAP7_9BACI</name>
<keyword evidence="2" id="KW-0378">Hydrolase</keyword>
<evidence type="ECO:0000256" key="1">
    <source>
        <dbReference type="ARBA" id="ARBA00011063"/>
    </source>
</evidence>
<dbReference type="InterPro" id="IPR023485">
    <property type="entry name" value="Ptyr_pPase"/>
</dbReference>
<evidence type="ECO:0000256" key="2">
    <source>
        <dbReference type="ARBA" id="ARBA00022801"/>
    </source>
</evidence>
<evidence type="ECO:0000313" key="7">
    <source>
        <dbReference type="EMBL" id="SEA69873.1"/>
    </source>
</evidence>
<feature type="domain" description="Phosphotyrosine protein phosphatase I" evidence="6">
    <location>
        <begin position="1"/>
        <end position="134"/>
    </location>
</feature>
<dbReference type="OrthoDB" id="9784339at2"/>
<dbReference type="PANTHER" id="PTHR11717:SF31">
    <property type="entry name" value="LOW MOLECULAR WEIGHT PROTEIN-TYROSINE-PHOSPHATASE ETP-RELATED"/>
    <property type="match status" value="1"/>
</dbReference>
<reference evidence="7 8" key="1">
    <citation type="submission" date="2016-10" db="EMBL/GenBank/DDBJ databases">
        <authorList>
            <person name="de Groot N.N."/>
        </authorList>
    </citation>
    <scope>NUCLEOTIDE SEQUENCE [LARGE SCALE GENOMIC DNA]</scope>
    <source>
        <strain evidence="7 8">CCM7597</strain>
    </source>
</reference>
<protein>
    <submittedName>
        <fullName evidence="7">Protein-tyrosine phosphatase</fullName>
    </submittedName>
</protein>
<proteinExistence type="inferred from homology"/>
<dbReference type="InterPro" id="IPR017867">
    <property type="entry name" value="Tyr_phospatase_low_mol_wt"/>
</dbReference>
<organism evidence="7 8">
    <name type="scientific">Thalassobacillus cyri</name>
    <dbReference type="NCBI Taxonomy" id="571932"/>
    <lineage>
        <taxon>Bacteria</taxon>
        <taxon>Bacillati</taxon>
        <taxon>Bacillota</taxon>
        <taxon>Bacilli</taxon>
        <taxon>Bacillales</taxon>
        <taxon>Bacillaceae</taxon>
        <taxon>Thalassobacillus</taxon>
    </lineage>
</organism>
<keyword evidence="8" id="KW-1185">Reference proteome</keyword>
<dbReference type="STRING" id="571932.SAMN05421743_10761"/>
<evidence type="ECO:0000256" key="3">
    <source>
        <dbReference type="ARBA" id="ARBA00022912"/>
    </source>
</evidence>
<evidence type="ECO:0000256" key="4">
    <source>
        <dbReference type="PIRSR" id="PIRSR617867-1"/>
    </source>
</evidence>
<dbReference type="GO" id="GO:0004725">
    <property type="term" value="F:protein tyrosine phosphatase activity"/>
    <property type="evidence" value="ECO:0007669"/>
    <property type="project" value="InterPro"/>
</dbReference>
<dbReference type="Gene3D" id="3.40.50.2300">
    <property type="match status" value="1"/>
</dbReference>
<feature type="coiled-coil region" evidence="5">
    <location>
        <begin position="145"/>
        <end position="206"/>
    </location>
</feature>
<evidence type="ECO:0000259" key="6">
    <source>
        <dbReference type="SMART" id="SM00226"/>
    </source>
</evidence>
<feature type="active site" description="Nucleophile" evidence="4">
    <location>
        <position position="13"/>
    </location>
</feature>
<dbReference type="SUPFAM" id="SSF52788">
    <property type="entry name" value="Phosphotyrosine protein phosphatases I"/>
    <property type="match status" value="1"/>
</dbReference>
<keyword evidence="5" id="KW-0175">Coiled coil</keyword>
<dbReference type="AlphaFoldDB" id="A0A1H4DAP7"/>
<dbReference type="PANTHER" id="PTHR11717">
    <property type="entry name" value="LOW MOLECULAR WEIGHT PROTEIN TYROSINE PHOSPHATASE"/>
    <property type="match status" value="1"/>
</dbReference>
<dbReference type="Proteomes" id="UP000198584">
    <property type="component" value="Unassembled WGS sequence"/>
</dbReference>
<dbReference type="SMART" id="SM00226">
    <property type="entry name" value="LMWPc"/>
    <property type="match status" value="1"/>
</dbReference>
<sequence>MNILFVCTGNTCRSPMAEALLKKNNSNANVKSAGVFAGKGAPISSGARQVLEEEGIEVNHQSQPVTPELLDWADLVLTMSEQHKQSLAMQYDQWQGKYFTLKEYVAGDQAAADWEKLKQAYTEIEEKRVQFINDNRNKYEADALQQKLYEALKEDLEEIHKLENELPSFDITDPFGGDVTIYRDTMKEIEKNITFLLKKIDDENRDGK</sequence>